<feature type="domain" description="CHD subfamily II SANT-like" evidence="1">
    <location>
        <begin position="1"/>
        <end position="49"/>
    </location>
</feature>
<dbReference type="KEGG" id="tng:GSTEN00011621G001"/>
<feature type="non-terminal residue" evidence="2">
    <location>
        <position position="53"/>
    </location>
</feature>
<protein>
    <submittedName>
        <fullName evidence="2">(spotted green pufferfish) hypothetical protein</fullName>
    </submittedName>
</protein>
<gene>
    <name evidence="2" type="ORF">GSTENG00011621001</name>
</gene>
<dbReference type="GO" id="GO:0006338">
    <property type="term" value="P:chromatin remodeling"/>
    <property type="evidence" value="ECO:0007669"/>
    <property type="project" value="InterPro"/>
</dbReference>
<evidence type="ECO:0000259" key="1">
    <source>
        <dbReference type="Pfam" id="PF06461"/>
    </source>
</evidence>
<dbReference type="AlphaFoldDB" id="Q4SW79"/>
<sequence length="53" mass="6032">RRPNRKGLRNDKDKPLPPLLARVGGSIEVLGFNSRQRKAFLNAVMRYGMPPQD</sequence>
<reference evidence="2" key="1">
    <citation type="journal article" date="2004" name="Nature">
        <title>Genome duplication in the teleost fish Tetraodon nigroviridis reveals the early vertebrate proto-karyotype.</title>
        <authorList>
            <person name="Jaillon O."/>
            <person name="Aury J.-M."/>
            <person name="Brunet F."/>
            <person name="Petit J.-L."/>
            <person name="Stange-Thomann N."/>
            <person name="Mauceli E."/>
            <person name="Bouneau L."/>
            <person name="Fischer C."/>
            <person name="Ozouf-Costaz C."/>
            <person name="Bernot A."/>
            <person name="Nicaud S."/>
            <person name="Jaffe D."/>
            <person name="Fisher S."/>
            <person name="Lutfalla G."/>
            <person name="Dossat C."/>
            <person name="Segurens B."/>
            <person name="Dasilva C."/>
            <person name="Salanoubat M."/>
            <person name="Levy M."/>
            <person name="Boudet N."/>
            <person name="Castellano S."/>
            <person name="Anthouard V."/>
            <person name="Jubin C."/>
            <person name="Castelli V."/>
            <person name="Katinka M."/>
            <person name="Vacherie B."/>
            <person name="Biemont C."/>
            <person name="Skalli Z."/>
            <person name="Cattolico L."/>
            <person name="Poulain J."/>
            <person name="De Berardinis V."/>
            <person name="Cruaud C."/>
            <person name="Duprat S."/>
            <person name="Brottier P."/>
            <person name="Coutanceau J.-P."/>
            <person name="Gouzy J."/>
            <person name="Parra G."/>
            <person name="Lardier G."/>
            <person name="Chapple C."/>
            <person name="McKernan K.J."/>
            <person name="McEwan P."/>
            <person name="Bosak S."/>
            <person name="Kellis M."/>
            <person name="Volff J.-N."/>
            <person name="Guigo R."/>
            <person name="Zody M.C."/>
            <person name="Mesirov J."/>
            <person name="Lindblad-Toh K."/>
            <person name="Birren B."/>
            <person name="Nusbaum C."/>
            <person name="Kahn D."/>
            <person name="Robinson-Rechavi M."/>
            <person name="Laudet V."/>
            <person name="Schachter V."/>
            <person name="Quetier F."/>
            <person name="Saurin W."/>
            <person name="Scarpelli C."/>
            <person name="Wincker P."/>
            <person name="Lander E.S."/>
            <person name="Weissenbach J."/>
            <person name="Roest Crollius H."/>
        </authorList>
    </citation>
    <scope>NUCLEOTIDE SEQUENCE [LARGE SCALE GENOMIC DNA]</scope>
</reference>
<evidence type="ECO:0000313" key="2">
    <source>
        <dbReference type="EMBL" id="CAF95103.1"/>
    </source>
</evidence>
<name>Q4SW79_TETNG</name>
<reference evidence="2" key="2">
    <citation type="submission" date="2004-02" db="EMBL/GenBank/DDBJ databases">
        <authorList>
            <consortium name="Genoscope"/>
            <consortium name="Whitehead Institute Centre for Genome Research"/>
        </authorList>
    </citation>
    <scope>NUCLEOTIDE SEQUENCE</scope>
</reference>
<dbReference type="InterPro" id="IPR009462">
    <property type="entry name" value="CHD_II_SANT-like"/>
</dbReference>
<dbReference type="HOGENOM" id="CLU_2764618_0_0_1"/>
<comment type="caution">
    <text evidence="2">The sequence shown here is derived from an EMBL/GenBank/DDBJ whole genome shotgun (WGS) entry which is preliminary data.</text>
</comment>
<dbReference type="EMBL" id="CAAE01013682">
    <property type="protein sequence ID" value="CAF95103.1"/>
    <property type="molecule type" value="Genomic_DNA"/>
</dbReference>
<organism evidence="2">
    <name type="scientific">Tetraodon nigroviridis</name>
    <name type="common">Spotted green pufferfish</name>
    <name type="synonym">Chelonodon nigroviridis</name>
    <dbReference type="NCBI Taxonomy" id="99883"/>
    <lineage>
        <taxon>Eukaryota</taxon>
        <taxon>Metazoa</taxon>
        <taxon>Chordata</taxon>
        <taxon>Craniata</taxon>
        <taxon>Vertebrata</taxon>
        <taxon>Euteleostomi</taxon>
        <taxon>Actinopterygii</taxon>
        <taxon>Neopterygii</taxon>
        <taxon>Teleostei</taxon>
        <taxon>Neoteleostei</taxon>
        <taxon>Acanthomorphata</taxon>
        <taxon>Eupercaria</taxon>
        <taxon>Tetraodontiformes</taxon>
        <taxon>Tetradontoidea</taxon>
        <taxon>Tetraodontidae</taxon>
        <taxon>Tetraodon</taxon>
    </lineage>
</organism>
<accession>Q4SW79</accession>
<dbReference type="Pfam" id="PF06461">
    <property type="entry name" value="CHDII_SANT-like"/>
    <property type="match status" value="1"/>
</dbReference>
<feature type="non-terminal residue" evidence="2">
    <location>
        <position position="1"/>
    </location>
</feature>
<proteinExistence type="predicted"/>
<dbReference type="GO" id="GO:0003677">
    <property type="term" value="F:DNA binding"/>
    <property type="evidence" value="ECO:0007669"/>
    <property type="project" value="InterPro"/>
</dbReference>
<dbReference type="OrthoDB" id="8934903at2759"/>